<organism evidence="2 3">
    <name type="scientific">Archangium gephyra</name>
    <dbReference type="NCBI Taxonomy" id="48"/>
    <lineage>
        <taxon>Bacteria</taxon>
        <taxon>Pseudomonadati</taxon>
        <taxon>Myxococcota</taxon>
        <taxon>Myxococcia</taxon>
        <taxon>Myxococcales</taxon>
        <taxon>Cystobacterineae</taxon>
        <taxon>Archangiaceae</taxon>
        <taxon>Archangium</taxon>
    </lineage>
</organism>
<dbReference type="KEGG" id="age:AA314_03318"/>
<name>A0AAC8TDC8_9BACT</name>
<gene>
    <name evidence="2" type="ORF">AA314_03318</name>
</gene>
<protein>
    <submittedName>
        <fullName evidence="2">Uncharacterized protein</fullName>
    </submittedName>
</protein>
<feature type="compositionally biased region" description="Basic and acidic residues" evidence="1">
    <location>
        <begin position="23"/>
        <end position="48"/>
    </location>
</feature>
<proteinExistence type="predicted"/>
<dbReference type="Proteomes" id="UP000035579">
    <property type="component" value="Chromosome"/>
</dbReference>
<evidence type="ECO:0000313" key="3">
    <source>
        <dbReference type="Proteomes" id="UP000035579"/>
    </source>
</evidence>
<feature type="region of interest" description="Disordered" evidence="1">
    <location>
        <begin position="1"/>
        <end position="71"/>
    </location>
</feature>
<dbReference type="AlphaFoldDB" id="A0AAC8TDC8"/>
<evidence type="ECO:0000313" key="2">
    <source>
        <dbReference type="EMBL" id="AKJ01692.1"/>
    </source>
</evidence>
<dbReference type="EMBL" id="CP011509">
    <property type="protein sequence ID" value="AKJ01692.1"/>
    <property type="molecule type" value="Genomic_DNA"/>
</dbReference>
<sequence length="71" mass="7820">MHLLGARAARRSSWPLLPFSQPHRTEPRCRSEGRLSHDVCLRGGEGKNTRAPQPGLGMRRAGDATSCLRKA</sequence>
<accession>A0AAC8TDC8</accession>
<evidence type="ECO:0000256" key="1">
    <source>
        <dbReference type="SAM" id="MobiDB-lite"/>
    </source>
</evidence>
<reference evidence="2 3" key="1">
    <citation type="submission" date="2015-05" db="EMBL/GenBank/DDBJ databases">
        <title>Genome assembly of Archangium gephyra DSM 2261.</title>
        <authorList>
            <person name="Sharma G."/>
            <person name="Subramanian S."/>
        </authorList>
    </citation>
    <scope>NUCLEOTIDE SEQUENCE [LARGE SCALE GENOMIC DNA]</scope>
    <source>
        <strain evidence="2 3">DSM 2261</strain>
    </source>
</reference>